<comment type="caution">
    <text evidence="13">The sequence shown here is derived from an EMBL/GenBank/DDBJ whole genome shotgun (WGS) entry which is preliminary data.</text>
</comment>
<evidence type="ECO:0000256" key="1">
    <source>
        <dbReference type="ARBA" id="ARBA00004496"/>
    </source>
</evidence>
<organism evidence="13 14">
    <name type="scientific">Merluccius polli</name>
    <name type="common">Benguela hake</name>
    <name type="synonym">Merluccius cadenati</name>
    <dbReference type="NCBI Taxonomy" id="89951"/>
    <lineage>
        <taxon>Eukaryota</taxon>
        <taxon>Metazoa</taxon>
        <taxon>Chordata</taxon>
        <taxon>Craniata</taxon>
        <taxon>Vertebrata</taxon>
        <taxon>Euteleostomi</taxon>
        <taxon>Actinopterygii</taxon>
        <taxon>Neopterygii</taxon>
        <taxon>Teleostei</taxon>
        <taxon>Neoteleostei</taxon>
        <taxon>Acanthomorphata</taxon>
        <taxon>Zeiogadaria</taxon>
        <taxon>Gadariae</taxon>
        <taxon>Gadiformes</taxon>
        <taxon>Gadoidei</taxon>
        <taxon>Merlucciidae</taxon>
        <taxon>Merluccius</taxon>
    </lineage>
</organism>
<dbReference type="Pfam" id="PF00097">
    <property type="entry name" value="zf-C3HC4"/>
    <property type="match status" value="1"/>
</dbReference>
<dbReference type="PROSITE" id="PS50119">
    <property type="entry name" value="ZF_BBOX"/>
    <property type="match status" value="1"/>
</dbReference>
<dbReference type="FunFam" id="2.60.120.920:FF:000004">
    <property type="entry name" value="Butyrophilin subfamily 1 member A1"/>
    <property type="match status" value="1"/>
</dbReference>
<feature type="domain" description="B30.2/SPRY" evidence="11">
    <location>
        <begin position="291"/>
        <end position="483"/>
    </location>
</feature>
<evidence type="ECO:0000256" key="2">
    <source>
        <dbReference type="ARBA" id="ARBA00008518"/>
    </source>
</evidence>
<evidence type="ECO:0000313" key="14">
    <source>
        <dbReference type="Proteomes" id="UP001174136"/>
    </source>
</evidence>
<dbReference type="SMART" id="SM00449">
    <property type="entry name" value="SPRY"/>
    <property type="match status" value="1"/>
</dbReference>
<dbReference type="Proteomes" id="UP001174136">
    <property type="component" value="Unassembled WGS sequence"/>
</dbReference>
<feature type="coiled-coil region" evidence="8">
    <location>
        <begin position="150"/>
        <end position="177"/>
    </location>
</feature>
<dbReference type="SUPFAM" id="SSF57845">
    <property type="entry name" value="B-box zinc-binding domain"/>
    <property type="match status" value="1"/>
</dbReference>
<feature type="domain" description="RING-type" evidence="9">
    <location>
        <begin position="12"/>
        <end position="57"/>
    </location>
</feature>
<dbReference type="InterPro" id="IPR001870">
    <property type="entry name" value="B30.2/SPRY"/>
</dbReference>
<evidence type="ECO:0000259" key="10">
    <source>
        <dbReference type="PROSITE" id="PS50119"/>
    </source>
</evidence>
<evidence type="ECO:0000256" key="5">
    <source>
        <dbReference type="ARBA" id="ARBA00022771"/>
    </source>
</evidence>
<comment type="subcellular location">
    <subcellularLocation>
        <location evidence="1">Cytoplasm</location>
    </subcellularLocation>
</comment>
<dbReference type="InterPro" id="IPR017907">
    <property type="entry name" value="Znf_RING_CS"/>
</dbReference>
<dbReference type="InterPro" id="IPR018957">
    <property type="entry name" value="Znf_C3HC4_RING-type"/>
</dbReference>
<dbReference type="Pfam" id="PF00622">
    <property type="entry name" value="SPRY"/>
    <property type="match status" value="1"/>
</dbReference>
<dbReference type="SMART" id="SM00336">
    <property type="entry name" value="BBOX"/>
    <property type="match status" value="1"/>
</dbReference>
<dbReference type="InterPro" id="IPR043136">
    <property type="entry name" value="B30.2/SPRY_sf"/>
</dbReference>
<keyword evidence="6" id="KW-0862">Zinc</keyword>
<dbReference type="SMART" id="SM00184">
    <property type="entry name" value="RING"/>
    <property type="match status" value="1"/>
</dbReference>
<feature type="domain" description="B box-type" evidence="10">
    <location>
        <begin position="101"/>
        <end position="142"/>
    </location>
</feature>
<dbReference type="InterPro" id="IPR003877">
    <property type="entry name" value="SPRY_dom"/>
</dbReference>
<dbReference type="GO" id="GO:0008270">
    <property type="term" value="F:zinc ion binding"/>
    <property type="evidence" value="ECO:0007669"/>
    <property type="project" value="UniProtKB-KW"/>
</dbReference>
<evidence type="ECO:0000313" key="12">
    <source>
        <dbReference type="EMBL" id="KAK0131100.1"/>
    </source>
</evidence>
<reference evidence="13" key="1">
    <citation type="journal article" date="2023" name="Front. Mar. Sci.">
        <title>A new Merluccius polli reference genome to investigate the effects of global change in West African waters.</title>
        <authorList>
            <person name="Mateo J.L."/>
            <person name="Blanco-Fernandez C."/>
            <person name="Garcia-Vazquez E."/>
            <person name="Machado-Schiaffino G."/>
        </authorList>
    </citation>
    <scope>NUCLEOTIDE SEQUENCE</scope>
    <source>
        <strain evidence="13">C29</strain>
        <tissue evidence="13">Fin</tissue>
    </source>
</reference>
<keyword evidence="5 7" id="KW-0863">Zinc-finger</keyword>
<dbReference type="Gene3D" id="3.30.160.60">
    <property type="entry name" value="Classic Zinc Finger"/>
    <property type="match status" value="1"/>
</dbReference>
<dbReference type="GO" id="GO:0005737">
    <property type="term" value="C:cytoplasm"/>
    <property type="evidence" value="ECO:0007669"/>
    <property type="project" value="UniProtKB-SubCell"/>
</dbReference>
<dbReference type="Gene3D" id="3.30.40.10">
    <property type="entry name" value="Zinc/RING finger domain, C3HC4 (zinc finger)"/>
    <property type="match status" value="1"/>
</dbReference>
<evidence type="ECO:0000256" key="6">
    <source>
        <dbReference type="ARBA" id="ARBA00022833"/>
    </source>
</evidence>
<dbReference type="PRINTS" id="PR01407">
    <property type="entry name" value="BUTYPHLNCDUF"/>
</dbReference>
<dbReference type="CDD" id="cd12893">
    <property type="entry name" value="SPRY_PRY_TRIM35"/>
    <property type="match status" value="1"/>
</dbReference>
<keyword evidence="3" id="KW-0963">Cytoplasm</keyword>
<keyword evidence="4" id="KW-0479">Metal-binding</keyword>
<dbReference type="EMBL" id="JAOPHQ010006570">
    <property type="protein sequence ID" value="KAK0131100.1"/>
    <property type="molecule type" value="Genomic_DNA"/>
</dbReference>
<evidence type="ECO:0000256" key="7">
    <source>
        <dbReference type="PROSITE-ProRule" id="PRU00024"/>
    </source>
</evidence>
<feature type="coiled-coil region" evidence="8">
    <location>
        <begin position="211"/>
        <end position="249"/>
    </location>
</feature>
<dbReference type="EMBL" id="JAOPHQ010004859">
    <property type="protein sequence ID" value="KAK0137662.1"/>
    <property type="molecule type" value="Genomic_DNA"/>
</dbReference>
<dbReference type="AlphaFoldDB" id="A0AA47NVI0"/>
<sequence>MAARLPEVDLSCPVCCDIFRDPVVLKCSHSFCSACLREYWSHRDRGPGRGRDCPLCRSQSDDEPVSSLTLRNLCEAYANVNEDGGGGGGPGGGGGEDLYADPGEMCPQHREQLKLFCLEDQEPVCVVCLTSRRHKQHKCCPAGEAVADIKEELKTSLSSLQENMLEFEKMKQNYADTAAHIQVQAQFVEQRTRQEFQELRSFLEAAERANIAALKKETEEKSRTVRQLIADVEVNISSLSHAIKTLEEEMALDGIPLLHVRLYYIVNIAQTPSPECVAMPAGTLINVAKYLGSLKYMVWKSMQGLVRNTPVILDPNTAAPWLRLSDDLAEVSDGDDRQKLPDVPERFDRDAGVLGHKGYSAGSHWWDVDVGGNTAWVVGVAGESVKRKEKVPSVQKNGYVTVYFYRGMYFAGTSPLTRLNLKTKPQRIRVLLECDKGRVSFSNAAAKTPIYTFKHTFTEKVYPYLWVGCNQCPLKIMPMEVVLKVVE</sequence>
<dbReference type="SMART" id="SM00589">
    <property type="entry name" value="PRY"/>
    <property type="match status" value="1"/>
</dbReference>
<dbReference type="InterPro" id="IPR006574">
    <property type="entry name" value="PRY"/>
</dbReference>
<proteinExistence type="inferred from homology"/>
<evidence type="ECO:0000256" key="4">
    <source>
        <dbReference type="ARBA" id="ARBA00022723"/>
    </source>
</evidence>
<dbReference type="Gene3D" id="2.60.120.920">
    <property type="match status" value="1"/>
</dbReference>
<dbReference type="PROSITE" id="PS50089">
    <property type="entry name" value="ZF_RING_2"/>
    <property type="match status" value="1"/>
</dbReference>
<evidence type="ECO:0000259" key="11">
    <source>
        <dbReference type="PROSITE" id="PS50188"/>
    </source>
</evidence>
<accession>A0AA47NVI0</accession>
<evidence type="ECO:0000259" key="9">
    <source>
        <dbReference type="PROSITE" id="PS50089"/>
    </source>
</evidence>
<gene>
    <name evidence="13" type="primary">A33_5</name>
    <name evidence="12" type="synonym">A33_11</name>
    <name evidence="13" type="ORF">N1851_026152</name>
    <name evidence="12" type="ORF">N1851_034221</name>
</gene>
<dbReference type="SUPFAM" id="SSF57850">
    <property type="entry name" value="RING/U-box"/>
    <property type="match status" value="1"/>
</dbReference>
<dbReference type="InterPro" id="IPR013083">
    <property type="entry name" value="Znf_RING/FYVE/PHD"/>
</dbReference>
<dbReference type="Pfam" id="PF00643">
    <property type="entry name" value="zf-B_box"/>
    <property type="match status" value="1"/>
</dbReference>
<dbReference type="PANTHER" id="PTHR24103">
    <property type="entry name" value="E3 UBIQUITIN-PROTEIN LIGASE TRIM"/>
    <property type="match status" value="1"/>
</dbReference>
<keyword evidence="14" id="KW-1185">Reference proteome</keyword>
<dbReference type="PROSITE" id="PS50188">
    <property type="entry name" value="B302_SPRY"/>
    <property type="match status" value="1"/>
</dbReference>
<evidence type="ECO:0000256" key="8">
    <source>
        <dbReference type="SAM" id="Coils"/>
    </source>
</evidence>
<name>A0AA47NVI0_MERPO</name>
<dbReference type="InterPro" id="IPR013320">
    <property type="entry name" value="ConA-like_dom_sf"/>
</dbReference>
<protein>
    <submittedName>
        <fullName evidence="13">Zinc-binding protein A33</fullName>
    </submittedName>
</protein>
<evidence type="ECO:0000313" key="13">
    <source>
        <dbReference type="EMBL" id="KAK0137662.1"/>
    </source>
</evidence>
<dbReference type="InterPro" id="IPR050143">
    <property type="entry name" value="TRIM/RBCC"/>
</dbReference>
<dbReference type="Pfam" id="PF13765">
    <property type="entry name" value="PRY"/>
    <property type="match status" value="1"/>
</dbReference>
<comment type="similarity">
    <text evidence="2">Belongs to the TRIM/RBCC family.</text>
</comment>
<evidence type="ECO:0000256" key="3">
    <source>
        <dbReference type="ARBA" id="ARBA00022490"/>
    </source>
</evidence>
<dbReference type="InterPro" id="IPR001841">
    <property type="entry name" value="Znf_RING"/>
</dbReference>
<dbReference type="SUPFAM" id="SSF49899">
    <property type="entry name" value="Concanavalin A-like lectins/glucanases"/>
    <property type="match status" value="1"/>
</dbReference>
<dbReference type="InterPro" id="IPR003879">
    <property type="entry name" value="Butyrophylin_SPRY"/>
</dbReference>
<dbReference type="InterPro" id="IPR000315">
    <property type="entry name" value="Znf_B-box"/>
</dbReference>
<dbReference type="PROSITE" id="PS00518">
    <property type="entry name" value="ZF_RING_1"/>
    <property type="match status" value="1"/>
</dbReference>
<keyword evidence="8" id="KW-0175">Coiled coil</keyword>